<name>A0A2X2CUK8_PSELU</name>
<evidence type="ECO:0000313" key="3">
    <source>
        <dbReference type="EMBL" id="SPZ11937.1"/>
    </source>
</evidence>
<dbReference type="Gene3D" id="2.30.140.50">
    <property type="entry name" value="Protein of unknown function DUF2790"/>
    <property type="match status" value="1"/>
</dbReference>
<proteinExistence type="predicted"/>
<dbReference type="EMBL" id="UAUF01000014">
    <property type="protein sequence ID" value="SPZ11937.1"/>
    <property type="molecule type" value="Genomic_DNA"/>
</dbReference>
<feature type="signal peptide" evidence="1">
    <location>
        <begin position="1"/>
        <end position="20"/>
    </location>
</feature>
<evidence type="ECO:0000256" key="1">
    <source>
        <dbReference type="SAM" id="SignalP"/>
    </source>
</evidence>
<dbReference type="Proteomes" id="UP000250443">
    <property type="component" value="Unassembled WGS sequence"/>
</dbReference>
<protein>
    <submittedName>
        <fullName evidence="2">DUF2790 domain-containing protein</fullName>
    </submittedName>
    <submittedName>
        <fullName evidence="3">Type IIA topoisomerase (DNA gyrase/topo II, topoisomerase IV), A subunit</fullName>
    </submittedName>
</protein>
<dbReference type="InterPro" id="IPR021245">
    <property type="entry name" value="DUF2790"/>
</dbReference>
<dbReference type="GO" id="GO:0016853">
    <property type="term" value="F:isomerase activity"/>
    <property type="evidence" value="ECO:0007669"/>
    <property type="project" value="UniProtKB-KW"/>
</dbReference>
<reference evidence="2 5" key="2">
    <citation type="submission" date="2020-10" db="EMBL/GenBank/DDBJ databases">
        <title>Genome sequences of Pseudomonas isolates.</title>
        <authorList>
            <person name="Wessels L."/>
            <person name="Reich F."/>
            <person name="Hammerl J."/>
        </authorList>
    </citation>
    <scope>NUCLEOTIDE SEQUENCE [LARGE SCALE GENOMIC DNA]</scope>
    <source>
        <strain evidence="2 5">20-MO00624-0</strain>
    </source>
</reference>
<dbReference type="AlphaFoldDB" id="A0A2X2CUK8"/>
<sequence length="88" mass="9671">MKMKSLIVAALVLASSSVLADKIPSDAASTPVVEHYTYSDHLDIKRVIDSPDITSFCGVRPVRMTYEDHNDKVHVMEYQVSGSGCNDN</sequence>
<dbReference type="EMBL" id="JADMCD010000010">
    <property type="protein sequence ID" value="MBF8642647.1"/>
    <property type="molecule type" value="Genomic_DNA"/>
</dbReference>
<dbReference type="Proteomes" id="UP000626180">
    <property type="component" value="Unassembled WGS sequence"/>
</dbReference>
<accession>A0A2X2CUK8</accession>
<feature type="chain" id="PRO_5015850483" evidence="1">
    <location>
        <begin position="21"/>
        <end position="88"/>
    </location>
</feature>
<organism evidence="3 4">
    <name type="scientific">Pseudomonas luteola</name>
    <dbReference type="NCBI Taxonomy" id="47886"/>
    <lineage>
        <taxon>Bacteria</taxon>
        <taxon>Pseudomonadati</taxon>
        <taxon>Pseudomonadota</taxon>
        <taxon>Gammaproteobacteria</taxon>
        <taxon>Pseudomonadales</taxon>
        <taxon>Pseudomonadaceae</taxon>
        <taxon>Pseudomonas</taxon>
    </lineage>
</organism>
<gene>
    <name evidence="2" type="ORF">IRZ65_18365</name>
    <name evidence="3" type="ORF">NCTC11842_04185</name>
</gene>
<evidence type="ECO:0000313" key="4">
    <source>
        <dbReference type="Proteomes" id="UP000250443"/>
    </source>
</evidence>
<keyword evidence="5" id="KW-1185">Reference proteome</keyword>
<reference evidence="3 4" key="1">
    <citation type="submission" date="2018-06" db="EMBL/GenBank/DDBJ databases">
        <authorList>
            <consortium name="Pathogen Informatics"/>
            <person name="Doyle S."/>
        </authorList>
    </citation>
    <scope>NUCLEOTIDE SEQUENCE [LARGE SCALE GENOMIC DNA]</scope>
    <source>
        <strain evidence="3 4">NCTC11842</strain>
    </source>
</reference>
<evidence type="ECO:0000313" key="2">
    <source>
        <dbReference type="EMBL" id="MBF8642647.1"/>
    </source>
</evidence>
<keyword evidence="1" id="KW-0732">Signal</keyword>
<keyword evidence="3" id="KW-0413">Isomerase</keyword>
<dbReference type="Pfam" id="PF10976">
    <property type="entry name" value="DUF2790"/>
    <property type="match status" value="1"/>
</dbReference>
<evidence type="ECO:0000313" key="5">
    <source>
        <dbReference type="Proteomes" id="UP000626180"/>
    </source>
</evidence>